<feature type="compositionally biased region" description="Acidic residues" evidence="1">
    <location>
        <begin position="244"/>
        <end position="267"/>
    </location>
</feature>
<evidence type="ECO:0000256" key="1">
    <source>
        <dbReference type="SAM" id="MobiDB-lite"/>
    </source>
</evidence>
<sequence length="292" mass="34301">MLMNFETRDRIEKPGPISQQEHSPFFQKIIPDVRRLIYLEAFGSRSVHVVPGLRRNDPAYFLYTCRQPGDASPHDECPDVGEEKCRLATNLLYTCQMAYDEGATLLFKSNKLLFSDQDDCSTFFNQVPDIFQNSVRSLDICVQFNYCDIIHLIQPMCEMLSNWTGDFELRMRWDMDHHSRKKRFANFNIALSALQQLMKNPRIRPKFWAPKMLEDGVGLVLEKEDRQRLEFVKDENESGHNDQDDGEDEDEDDWDDDTDGSYDDYDSEGYMTDMIYDDEETLRYWQSLADQA</sequence>
<evidence type="ECO:0000259" key="2">
    <source>
        <dbReference type="Pfam" id="PF24864"/>
    </source>
</evidence>
<dbReference type="PANTHER" id="PTHR38790">
    <property type="entry name" value="2EXR DOMAIN-CONTAINING PROTEIN-RELATED"/>
    <property type="match status" value="1"/>
</dbReference>
<organism evidence="3 4">
    <name type="scientific">Fusarium kuroshium</name>
    <dbReference type="NCBI Taxonomy" id="2010991"/>
    <lineage>
        <taxon>Eukaryota</taxon>
        <taxon>Fungi</taxon>
        <taxon>Dikarya</taxon>
        <taxon>Ascomycota</taxon>
        <taxon>Pezizomycotina</taxon>
        <taxon>Sordariomycetes</taxon>
        <taxon>Hypocreomycetidae</taxon>
        <taxon>Hypocreales</taxon>
        <taxon>Nectriaceae</taxon>
        <taxon>Fusarium</taxon>
        <taxon>Fusarium solani species complex</taxon>
    </lineage>
</organism>
<reference evidence="3 4" key="1">
    <citation type="submission" date="2017-06" db="EMBL/GenBank/DDBJ databases">
        <title>Comparative genomic analysis of Ambrosia Fusariam Clade fungi.</title>
        <authorList>
            <person name="Stajich J.E."/>
            <person name="Carrillo J."/>
            <person name="Kijimoto T."/>
            <person name="Eskalen A."/>
            <person name="O'Donnell K."/>
            <person name="Kasson M."/>
        </authorList>
    </citation>
    <scope>NUCLEOTIDE SEQUENCE [LARGE SCALE GENOMIC DNA]</scope>
    <source>
        <strain evidence="3">UCR3666</strain>
    </source>
</reference>
<dbReference type="AlphaFoldDB" id="A0A3M2RXL2"/>
<accession>A0A3M2RXL2</accession>
<dbReference type="PANTHER" id="PTHR38790:SF4">
    <property type="entry name" value="2EXR DOMAIN-CONTAINING PROTEIN"/>
    <property type="match status" value="1"/>
</dbReference>
<dbReference type="Pfam" id="PF24864">
    <property type="entry name" value="DUF7730"/>
    <property type="match status" value="1"/>
</dbReference>
<feature type="region of interest" description="Disordered" evidence="1">
    <location>
        <begin position="230"/>
        <end position="270"/>
    </location>
</feature>
<dbReference type="InterPro" id="IPR056632">
    <property type="entry name" value="DUF7730"/>
</dbReference>
<feature type="domain" description="DUF7730" evidence="2">
    <location>
        <begin position="19"/>
        <end position="144"/>
    </location>
</feature>
<keyword evidence="4" id="KW-1185">Reference proteome</keyword>
<dbReference type="OrthoDB" id="4757095at2759"/>
<gene>
    <name evidence="3" type="ORF">CDV36_010347</name>
</gene>
<dbReference type="EMBL" id="NKUJ01000218">
    <property type="protein sequence ID" value="RMJ10031.1"/>
    <property type="molecule type" value="Genomic_DNA"/>
</dbReference>
<comment type="caution">
    <text evidence="3">The sequence shown here is derived from an EMBL/GenBank/DDBJ whole genome shotgun (WGS) entry which is preliminary data.</text>
</comment>
<proteinExistence type="predicted"/>
<feature type="compositionally biased region" description="Basic and acidic residues" evidence="1">
    <location>
        <begin position="230"/>
        <end position="243"/>
    </location>
</feature>
<dbReference type="Proteomes" id="UP000277212">
    <property type="component" value="Unassembled WGS sequence"/>
</dbReference>
<protein>
    <recommendedName>
        <fullName evidence="2">DUF7730 domain-containing protein</fullName>
    </recommendedName>
</protein>
<evidence type="ECO:0000313" key="3">
    <source>
        <dbReference type="EMBL" id="RMJ10031.1"/>
    </source>
</evidence>
<evidence type="ECO:0000313" key="4">
    <source>
        <dbReference type="Proteomes" id="UP000277212"/>
    </source>
</evidence>
<name>A0A3M2RXL2_9HYPO</name>
<dbReference type="STRING" id="2010991.A0A3M2RXL2"/>